<dbReference type="AlphaFoldDB" id="A0A9P8NXL6"/>
<proteinExistence type="predicted"/>
<protein>
    <submittedName>
        <fullName evidence="1">Uncharacterized protein</fullName>
    </submittedName>
</protein>
<evidence type="ECO:0000313" key="1">
    <source>
        <dbReference type="EMBL" id="KAH3661091.1"/>
    </source>
</evidence>
<comment type="caution">
    <text evidence="1">The sequence shown here is derived from an EMBL/GenBank/DDBJ whole genome shotgun (WGS) entry which is preliminary data.</text>
</comment>
<accession>A0A9P8NXL6</accession>
<organism evidence="1 2">
    <name type="scientific">Ogataea polymorpha</name>
    <dbReference type="NCBI Taxonomy" id="460523"/>
    <lineage>
        <taxon>Eukaryota</taxon>
        <taxon>Fungi</taxon>
        <taxon>Dikarya</taxon>
        <taxon>Ascomycota</taxon>
        <taxon>Saccharomycotina</taxon>
        <taxon>Pichiomycetes</taxon>
        <taxon>Pichiales</taxon>
        <taxon>Pichiaceae</taxon>
        <taxon>Ogataea</taxon>
    </lineage>
</organism>
<sequence length="137" mass="15220">MDFRTWPTRALVAHFPKVVLGISWKNVVIRNTNILPILLGFQIWFQTIGCVTFKICHIKSVLVKAVHVGEEFPGVLDGLLLKVVAKRPVTQHFKKSVVVGVSSDVLKIVVFSTGSDTFLRIHGPLQGGKGRRRIHGT</sequence>
<dbReference type="Proteomes" id="UP000788993">
    <property type="component" value="Unassembled WGS sequence"/>
</dbReference>
<dbReference type="EMBL" id="JAEUBD010001468">
    <property type="protein sequence ID" value="KAH3661091.1"/>
    <property type="molecule type" value="Genomic_DNA"/>
</dbReference>
<dbReference type="AntiFam" id="ANF00074">
    <property type="entry name" value="Shadow ORF (opposite alaS)"/>
</dbReference>
<keyword evidence="2" id="KW-1185">Reference proteome</keyword>
<reference evidence="1" key="2">
    <citation type="submission" date="2021-01" db="EMBL/GenBank/DDBJ databases">
        <authorList>
            <person name="Schikora-Tamarit M.A."/>
        </authorList>
    </citation>
    <scope>NUCLEOTIDE SEQUENCE</scope>
    <source>
        <strain evidence="1">NCAIM Y.01608</strain>
    </source>
</reference>
<evidence type="ECO:0000313" key="2">
    <source>
        <dbReference type="Proteomes" id="UP000788993"/>
    </source>
</evidence>
<reference evidence="1" key="1">
    <citation type="journal article" date="2021" name="Open Biol.">
        <title>Shared evolutionary footprints suggest mitochondrial oxidative damage underlies multiple complex I losses in fungi.</title>
        <authorList>
            <person name="Schikora-Tamarit M.A."/>
            <person name="Marcet-Houben M."/>
            <person name="Nosek J."/>
            <person name="Gabaldon T."/>
        </authorList>
    </citation>
    <scope>NUCLEOTIDE SEQUENCE</scope>
    <source>
        <strain evidence="1">NCAIM Y.01608</strain>
    </source>
</reference>
<name>A0A9P8NXL6_9ASCO</name>
<gene>
    <name evidence="1" type="ORF">OGATHE_005424</name>
</gene>